<reference evidence="4" key="1">
    <citation type="journal article" date="2019" name="Int. J. Syst. Evol. Microbiol.">
        <title>The Global Catalogue of Microorganisms (GCM) 10K type strain sequencing project: providing services to taxonomists for standard genome sequencing and annotation.</title>
        <authorList>
            <consortium name="The Broad Institute Genomics Platform"/>
            <consortium name="The Broad Institute Genome Sequencing Center for Infectious Disease"/>
            <person name="Wu L."/>
            <person name="Ma J."/>
        </authorList>
    </citation>
    <scope>NUCLEOTIDE SEQUENCE [LARGE SCALE GENOMIC DNA]</scope>
    <source>
        <strain evidence="4">JCM 17440</strain>
    </source>
</reference>
<keyword evidence="4" id="KW-1185">Reference proteome</keyword>
<proteinExistence type="predicted"/>
<evidence type="ECO:0000313" key="4">
    <source>
        <dbReference type="Proteomes" id="UP001501710"/>
    </source>
</evidence>
<dbReference type="Pfam" id="PF13480">
    <property type="entry name" value="Acetyltransf_6"/>
    <property type="match status" value="1"/>
</dbReference>
<dbReference type="EMBL" id="BAABAS010000021">
    <property type="protein sequence ID" value="GAA4239886.1"/>
    <property type="molecule type" value="Genomic_DNA"/>
</dbReference>
<accession>A0ABP8CIZ3</accession>
<dbReference type="InterPro" id="IPR038740">
    <property type="entry name" value="BioF2-like_GNAT_dom"/>
</dbReference>
<feature type="region of interest" description="Disordered" evidence="1">
    <location>
        <begin position="81"/>
        <end position="100"/>
    </location>
</feature>
<organism evidence="3 4">
    <name type="scientific">Actinomadura meridiana</name>
    <dbReference type="NCBI Taxonomy" id="559626"/>
    <lineage>
        <taxon>Bacteria</taxon>
        <taxon>Bacillati</taxon>
        <taxon>Actinomycetota</taxon>
        <taxon>Actinomycetes</taxon>
        <taxon>Streptosporangiales</taxon>
        <taxon>Thermomonosporaceae</taxon>
        <taxon>Actinomadura</taxon>
    </lineage>
</organism>
<dbReference type="Gene3D" id="3.40.630.30">
    <property type="match status" value="1"/>
</dbReference>
<protein>
    <recommendedName>
        <fullName evidence="2">BioF2-like acetyltransferase domain-containing protein</fullName>
    </recommendedName>
</protein>
<evidence type="ECO:0000313" key="3">
    <source>
        <dbReference type="EMBL" id="GAA4239886.1"/>
    </source>
</evidence>
<evidence type="ECO:0000259" key="2">
    <source>
        <dbReference type="Pfam" id="PF13480"/>
    </source>
</evidence>
<dbReference type="InterPro" id="IPR016181">
    <property type="entry name" value="Acyl_CoA_acyltransferase"/>
</dbReference>
<dbReference type="SUPFAM" id="SSF55729">
    <property type="entry name" value="Acyl-CoA N-acyltransferases (Nat)"/>
    <property type="match status" value="1"/>
</dbReference>
<name>A0ABP8CIZ3_9ACTN</name>
<dbReference type="RefSeq" id="WP_344904212.1">
    <property type="nucleotide sequence ID" value="NZ_BAABAS010000021.1"/>
</dbReference>
<feature type="domain" description="BioF2-like acetyltransferase" evidence="2">
    <location>
        <begin position="148"/>
        <end position="298"/>
    </location>
</feature>
<evidence type="ECO:0000256" key="1">
    <source>
        <dbReference type="SAM" id="MobiDB-lite"/>
    </source>
</evidence>
<dbReference type="Proteomes" id="UP001501710">
    <property type="component" value="Unassembled WGS sequence"/>
</dbReference>
<sequence length="394" mass="45712">MATATPPPRSHFGKRLRMRAGYRWRNSGNGLLVSARSRWDTRDRAVFPTVRSHLGGMSVGYSGLREGLAYTLEFTEWRREDGAEKAERTSGERSGRELRSPARLPDADIAVIGTSAARARRLPREASLVIPMRVHFVIDFEGDAEWARQRISKRERWQFGRNERRYNWTWELNRDPGWFDEFYDRYYRPTMFERHGTRERTETKEVAYECLFRDGRMFVLSQDGERIGGALCHWDRSTGVLTLRLLGVFEGSQEHYDSGAFKAIYHFLIRWCAEHGVSRLDFQGTEPFLSKGTYQWKRRFGTSVILPPNHFGAKRLWLQVRHDTPTVRDFLVANPVLSENDDGSLEAVYFFDAERQPRSDYAASSPGVERVRNVDLDEFLAGLKARTDRGRARS</sequence>
<comment type="caution">
    <text evidence="3">The sequence shown here is derived from an EMBL/GenBank/DDBJ whole genome shotgun (WGS) entry which is preliminary data.</text>
</comment>
<gene>
    <name evidence="3" type="ORF">GCM10022254_62460</name>
</gene>